<feature type="region of interest" description="Disordered" evidence="2">
    <location>
        <begin position="1"/>
        <end position="40"/>
    </location>
</feature>
<dbReference type="GO" id="GO:0005634">
    <property type="term" value="C:nucleus"/>
    <property type="evidence" value="ECO:0007669"/>
    <property type="project" value="UniProtKB-SubCell"/>
</dbReference>
<feature type="region of interest" description="Disordered" evidence="2">
    <location>
        <begin position="103"/>
        <end position="145"/>
    </location>
</feature>
<protein>
    <recommendedName>
        <fullName evidence="3">BESS domain-containing protein</fullName>
    </recommendedName>
</protein>
<dbReference type="EMBL" id="LR824027">
    <property type="protein sequence ID" value="CAD0205420.1"/>
    <property type="molecule type" value="Genomic_DNA"/>
</dbReference>
<dbReference type="InterPro" id="IPR004210">
    <property type="entry name" value="BESS_motif"/>
</dbReference>
<keyword evidence="1" id="KW-0539">Nucleus</keyword>
<accession>A0A9N8L5H7</accession>
<proteinExistence type="predicted"/>
<sequence>MRFAELGRHKNKSDTDQTDNETTTTDRCSACSESSQTSDDDAEILRLLKENNQLLHHVKDYGNDDDELFVRSLVPSIKECKGDSKLILRVEMMKLIVSFKSSTVASAAPVPEPATPPPSPVKPAEPSESTAPPPPTAPTGAKEDT</sequence>
<feature type="compositionally biased region" description="Pro residues" evidence="2">
    <location>
        <begin position="110"/>
        <end position="123"/>
    </location>
</feature>
<feature type="domain" description="BESS" evidence="3">
    <location>
        <begin position="63"/>
        <end position="102"/>
    </location>
</feature>
<dbReference type="Proteomes" id="UP001154114">
    <property type="component" value="Chromosome 24"/>
</dbReference>
<evidence type="ECO:0000313" key="4">
    <source>
        <dbReference type="EMBL" id="CAD0205420.1"/>
    </source>
</evidence>
<reference evidence="4" key="1">
    <citation type="submission" date="2021-12" db="EMBL/GenBank/DDBJ databases">
        <authorList>
            <person name="King R."/>
        </authorList>
    </citation>
    <scope>NUCLEOTIDE SEQUENCE</scope>
</reference>
<evidence type="ECO:0000256" key="1">
    <source>
        <dbReference type="PROSITE-ProRule" id="PRU00371"/>
    </source>
</evidence>
<gene>
    <name evidence="4" type="ORF">CINC_LOCUS7720</name>
</gene>
<name>A0A9N8L5H7_CHRIL</name>
<dbReference type="PROSITE" id="PS51031">
    <property type="entry name" value="BESS"/>
    <property type="match status" value="1"/>
</dbReference>
<dbReference type="GO" id="GO:0003677">
    <property type="term" value="F:DNA binding"/>
    <property type="evidence" value="ECO:0007669"/>
    <property type="project" value="InterPro"/>
</dbReference>
<keyword evidence="5" id="KW-1185">Reference proteome</keyword>
<dbReference type="AlphaFoldDB" id="A0A9N8L5H7"/>
<organism evidence="4 5">
    <name type="scientific">Chrysodeixis includens</name>
    <name type="common">Soybean looper</name>
    <name type="synonym">Pseudoplusia includens</name>
    <dbReference type="NCBI Taxonomy" id="689277"/>
    <lineage>
        <taxon>Eukaryota</taxon>
        <taxon>Metazoa</taxon>
        <taxon>Ecdysozoa</taxon>
        <taxon>Arthropoda</taxon>
        <taxon>Hexapoda</taxon>
        <taxon>Insecta</taxon>
        <taxon>Pterygota</taxon>
        <taxon>Neoptera</taxon>
        <taxon>Endopterygota</taxon>
        <taxon>Lepidoptera</taxon>
        <taxon>Glossata</taxon>
        <taxon>Ditrysia</taxon>
        <taxon>Noctuoidea</taxon>
        <taxon>Noctuidae</taxon>
        <taxon>Plusiinae</taxon>
        <taxon>Chrysodeixis</taxon>
    </lineage>
</organism>
<evidence type="ECO:0000259" key="3">
    <source>
        <dbReference type="PROSITE" id="PS51031"/>
    </source>
</evidence>
<feature type="compositionally biased region" description="Basic and acidic residues" evidence="2">
    <location>
        <begin position="1"/>
        <end position="15"/>
    </location>
</feature>
<evidence type="ECO:0000256" key="2">
    <source>
        <dbReference type="SAM" id="MobiDB-lite"/>
    </source>
</evidence>
<comment type="subcellular location">
    <subcellularLocation>
        <location evidence="1">Nucleus</location>
    </subcellularLocation>
</comment>
<evidence type="ECO:0000313" key="5">
    <source>
        <dbReference type="Proteomes" id="UP001154114"/>
    </source>
</evidence>
<dbReference type="OrthoDB" id="8118596at2759"/>